<feature type="compositionally biased region" description="Low complexity" evidence="1">
    <location>
        <begin position="8"/>
        <end position="34"/>
    </location>
</feature>
<gene>
    <name evidence="2" type="ORF">ACFP3R_16620</name>
</gene>
<evidence type="ECO:0000256" key="1">
    <source>
        <dbReference type="SAM" id="MobiDB-lite"/>
    </source>
</evidence>
<feature type="region of interest" description="Disordered" evidence="1">
    <location>
        <begin position="1"/>
        <end position="42"/>
    </location>
</feature>
<feature type="region of interest" description="Disordered" evidence="1">
    <location>
        <begin position="84"/>
        <end position="112"/>
    </location>
</feature>
<dbReference type="RefSeq" id="WP_380637103.1">
    <property type="nucleotide sequence ID" value="NZ_JBHSQO010000014.1"/>
</dbReference>
<sequence>MRKPPPGLAGATPAAAPAPAHAHAHAEAAVPHAGSPDAVPGGYVVKPADVAAADRVTARYLEADPAATPARARADIVREATPLPWAVGSRTDPHPVKPPATPPVNPLPPLRKDLPCASSCPAWAS</sequence>
<feature type="compositionally biased region" description="Pro residues" evidence="1">
    <location>
        <begin position="96"/>
        <end position="109"/>
    </location>
</feature>
<protein>
    <submittedName>
        <fullName evidence="2">Uncharacterized protein</fullName>
    </submittedName>
</protein>
<evidence type="ECO:0000313" key="3">
    <source>
        <dbReference type="Proteomes" id="UP001596220"/>
    </source>
</evidence>
<evidence type="ECO:0000313" key="2">
    <source>
        <dbReference type="EMBL" id="MFC6090904.1"/>
    </source>
</evidence>
<reference evidence="3" key="1">
    <citation type="journal article" date="2019" name="Int. J. Syst. Evol. Microbiol.">
        <title>The Global Catalogue of Microorganisms (GCM) 10K type strain sequencing project: providing services to taxonomists for standard genome sequencing and annotation.</title>
        <authorList>
            <consortium name="The Broad Institute Genomics Platform"/>
            <consortium name="The Broad Institute Genome Sequencing Center for Infectious Disease"/>
            <person name="Wu L."/>
            <person name="Ma J."/>
        </authorList>
    </citation>
    <scope>NUCLEOTIDE SEQUENCE [LARGE SCALE GENOMIC DNA]</scope>
    <source>
        <strain evidence="3">CGMCC 4.7246</strain>
    </source>
</reference>
<name>A0ABW1P6I6_9PSEU</name>
<comment type="caution">
    <text evidence="2">The sequence shown here is derived from an EMBL/GenBank/DDBJ whole genome shotgun (WGS) entry which is preliminary data.</text>
</comment>
<keyword evidence="3" id="KW-1185">Reference proteome</keyword>
<dbReference type="EMBL" id="JBHSQO010000014">
    <property type="protein sequence ID" value="MFC6090904.1"/>
    <property type="molecule type" value="Genomic_DNA"/>
</dbReference>
<accession>A0ABW1P6I6</accession>
<dbReference type="Proteomes" id="UP001596220">
    <property type="component" value="Unassembled WGS sequence"/>
</dbReference>
<proteinExistence type="predicted"/>
<organism evidence="2 3">
    <name type="scientific">Saccharothrix lopnurensis</name>
    <dbReference type="NCBI Taxonomy" id="1670621"/>
    <lineage>
        <taxon>Bacteria</taxon>
        <taxon>Bacillati</taxon>
        <taxon>Actinomycetota</taxon>
        <taxon>Actinomycetes</taxon>
        <taxon>Pseudonocardiales</taxon>
        <taxon>Pseudonocardiaceae</taxon>
        <taxon>Saccharothrix</taxon>
    </lineage>
</organism>